<evidence type="ECO:0000313" key="5">
    <source>
        <dbReference type="Proteomes" id="UP000777303"/>
    </source>
</evidence>
<name>A0A948TIP9_9LACO</name>
<dbReference type="CDD" id="cd06165">
    <property type="entry name" value="Sortase_A"/>
    <property type="match status" value="1"/>
</dbReference>
<dbReference type="EMBL" id="JAHLFS010000005">
    <property type="protein sequence ID" value="MBU3851127.1"/>
    <property type="molecule type" value="Genomic_DNA"/>
</dbReference>
<evidence type="ECO:0000256" key="3">
    <source>
        <dbReference type="ARBA" id="ARBA00022807"/>
    </source>
</evidence>
<keyword evidence="3" id="KW-0788">Thiol protease</keyword>
<reference evidence="4" key="2">
    <citation type="submission" date="2021-04" db="EMBL/GenBank/DDBJ databases">
        <authorList>
            <person name="Gilroy R."/>
        </authorList>
    </citation>
    <scope>NUCLEOTIDE SEQUENCE</scope>
    <source>
        <strain evidence="4">F6-6636</strain>
    </source>
</reference>
<dbReference type="InterPro" id="IPR042007">
    <property type="entry name" value="Sortase_A"/>
</dbReference>
<feature type="non-terminal residue" evidence="4">
    <location>
        <position position="183"/>
    </location>
</feature>
<gene>
    <name evidence="4" type="ORF">H9901_00220</name>
</gene>
<evidence type="ECO:0000313" key="4">
    <source>
        <dbReference type="EMBL" id="MBU3851127.1"/>
    </source>
</evidence>
<keyword evidence="1" id="KW-0645">Protease</keyword>
<keyword evidence="2" id="KW-0378">Hydrolase</keyword>
<accession>A0A948TIP9</accession>
<protein>
    <submittedName>
        <fullName evidence="4">Class A sortase</fullName>
    </submittedName>
</protein>
<reference evidence="4" key="1">
    <citation type="journal article" date="2021" name="PeerJ">
        <title>Extensive microbial diversity within the chicken gut microbiome revealed by metagenomics and culture.</title>
        <authorList>
            <person name="Gilroy R."/>
            <person name="Ravi A."/>
            <person name="Getino M."/>
            <person name="Pursley I."/>
            <person name="Horton D.L."/>
            <person name="Alikhan N.F."/>
            <person name="Baker D."/>
            <person name="Gharbi K."/>
            <person name="Hall N."/>
            <person name="Watson M."/>
            <person name="Adriaenssens E.M."/>
            <person name="Foster-Nyarko E."/>
            <person name="Jarju S."/>
            <person name="Secka A."/>
            <person name="Antonio M."/>
            <person name="Oren A."/>
            <person name="Chaudhuri R.R."/>
            <person name="La Ragione R."/>
            <person name="Hildebrand F."/>
            <person name="Pallen M.J."/>
        </authorList>
    </citation>
    <scope>NUCLEOTIDE SEQUENCE</scope>
    <source>
        <strain evidence="4">F6-6636</strain>
    </source>
</reference>
<organism evidence="4 5">
    <name type="scientific">Candidatus Paralactobacillus gallistercoris</name>
    <dbReference type="NCBI Taxonomy" id="2838724"/>
    <lineage>
        <taxon>Bacteria</taxon>
        <taxon>Bacillati</taxon>
        <taxon>Bacillota</taxon>
        <taxon>Bacilli</taxon>
        <taxon>Lactobacillales</taxon>
        <taxon>Lactobacillaceae</taxon>
        <taxon>Lactobacillus</taxon>
    </lineage>
</organism>
<dbReference type="InterPro" id="IPR005754">
    <property type="entry name" value="Sortase"/>
</dbReference>
<dbReference type="SUPFAM" id="SSF63817">
    <property type="entry name" value="Sortase"/>
    <property type="match status" value="1"/>
</dbReference>
<dbReference type="GO" id="GO:0006508">
    <property type="term" value="P:proteolysis"/>
    <property type="evidence" value="ECO:0007669"/>
    <property type="project" value="UniProtKB-KW"/>
</dbReference>
<sequence>MKFKKIGILIGCLLIIGGLTYTFVNSQFFQGELIRYSQKQNTSHVSQKTINQNKRKQANFSGKATTEADAQTVFDNTTKKDVPVIGMMSIPAVKMVNPIINGYGETGDYLALGACTMKPNQIMGQGNYALAGHYMDSDTVFHSLNKVTKGMNVYLTDLKQIYVYQVNNVTTIDKYDVNVINDV</sequence>
<dbReference type="NCBIfam" id="TIGR01076">
    <property type="entry name" value="sortase_fam"/>
    <property type="match status" value="1"/>
</dbReference>
<evidence type="ECO:0000256" key="1">
    <source>
        <dbReference type="ARBA" id="ARBA00022670"/>
    </source>
</evidence>
<dbReference type="AlphaFoldDB" id="A0A948TIP9"/>
<dbReference type="InterPro" id="IPR023365">
    <property type="entry name" value="Sortase_dom-sf"/>
</dbReference>
<dbReference type="Pfam" id="PF04203">
    <property type="entry name" value="Sortase"/>
    <property type="match status" value="1"/>
</dbReference>
<dbReference type="Gene3D" id="2.40.260.10">
    <property type="entry name" value="Sortase"/>
    <property type="match status" value="1"/>
</dbReference>
<comment type="caution">
    <text evidence="4">The sequence shown here is derived from an EMBL/GenBank/DDBJ whole genome shotgun (WGS) entry which is preliminary data.</text>
</comment>
<evidence type="ECO:0000256" key="2">
    <source>
        <dbReference type="ARBA" id="ARBA00022801"/>
    </source>
</evidence>
<proteinExistence type="predicted"/>
<dbReference type="Proteomes" id="UP000777303">
    <property type="component" value="Unassembled WGS sequence"/>
</dbReference>
<dbReference type="GO" id="GO:0008234">
    <property type="term" value="F:cysteine-type peptidase activity"/>
    <property type="evidence" value="ECO:0007669"/>
    <property type="project" value="UniProtKB-KW"/>
</dbReference>